<evidence type="ECO:0000313" key="1">
    <source>
        <dbReference type="EMBL" id="KAA3676292.1"/>
    </source>
</evidence>
<dbReference type="EMBL" id="QNGE01002062">
    <property type="protein sequence ID" value="KAA3676292.1"/>
    <property type="molecule type" value="Genomic_DNA"/>
</dbReference>
<dbReference type="AlphaFoldDB" id="A0A5J4NL86"/>
<gene>
    <name evidence="1" type="ORF">DEA37_0009431</name>
</gene>
<organism evidence="1 2">
    <name type="scientific">Paragonimus westermani</name>
    <dbReference type="NCBI Taxonomy" id="34504"/>
    <lineage>
        <taxon>Eukaryota</taxon>
        <taxon>Metazoa</taxon>
        <taxon>Spiralia</taxon>
        <taxon>Lophotrochozoa</taxon>
        <taxon>Platyhelminthes</taxon>
        <taxon>Trematoda</taxon>
        <taxon>Digenea</taxon>
        <taxon>Plagiorchiida</taxon>
        <taxon>Troglotremata</taxon>
        <taxon>Troglotrematidae</taxon>
        <taxon>Paragonimus</taxon>
    </lineage>
</organism>
<proteinExistence type="predicted"/>
<protein>
    <submittedName>
        <fullName evidence="1">Uncharacterized protein</fullName>
    </submittedName>
</protein>
<comment type="caution">
    <text evidence="1">The sequence shown here is derived from an EMBL/GenBank/DDBJ whole genome shotgun (WGS) entry which is preliminary data.</text>
</comment>
<evidence type="ECO:0000313" key="2">
    <source>
        <dbReference type="Proteomes" id="UP000324629"/>
    </source>
</evidence>
<dbReference type="Proteomes" id="UP000324629">
    <property type="component" value="Unassembled WGS sequence"/>
</dbReference>
<keyword evidence="2" id="KW-1185">Reference proteome</keyword>
<sequence length="102" mass="11633">MCKNNTFVCFHLKGNHVIKNDFTVCPGCQFPAIYSEMMRAILFFHQFFLYSFIENNDDPSCPMCSSKLSRDSVRRVVDPSKIINAWITADDDALLSAGQETE</sequence>
<reference evidence="1 2" key="1">
    <citation type="journal article" date="2019" name="Gigascience">
        <title>Whole-genome sequence of the oriental lung fluke Paragonimus westermani.</title>
        <authorList>
            <person name="Oey H."/>
            <person name="Zakrzewski M."/>
            <person name="Narain K."/>
            <person name="Devi K.R."/>
            <person name="Agatsuma T."/>
            <person name="Nawaratna S."/>
            <person name="Gobert G.N."/>
            <person name="Jones M.K."/>
            <person name="Ragan M.A."/>
            <person name="McManus D.P."/>
            <person name="Krause L."/>
        </authorList>
    </citation>
    <scope>NUCLEOTIDE SEQUENCE [LARGE SCALE GENOMIC DNA]</scope>
    <source>
        <strain evidence="1 2">IND2009</strain>
    </source>
</reference>
<accession>A0A5J4NL86</accession>
<name>A0A5J4NL86_9TREM</name>